<organism evidence="11">
    <name type="scientific">Geloina coaxans</name>
    <dbReference type="NCBI Taxonomy" id="499929"/>
    <lineage>
        <taxon>Eukaryota</taxon>
        <taxon>Metazoa</taxon>
        <taxon>Spiralia</taxon>
        <taxon>Lophotrochozoa</taxon>
        <taxon>Mollusca</taxon>
        <taxon>Bivalvia</taxon>
        <taxon>Autobranchia</taxon>
        <taxon>Heteroconchia</taxon>
        <taxon>Euheterodonta</taxon>
        <taxon>Imparidentia</taxon>
        <taxon>Neoheterodontei</taxon>
        <taxon>Venerida</taxon>
        <taxon>Cyrenoidea</taxon>
        <taxon>Cyrenidae</taxon>
        <taxon>Geloina</taxon>
    </lineage>
</organism>
<dbReference type="SUPFAM" id="SSF81452">
    <property type="entry name" value="Cytochrome c oxidase subunit III-like"/>
    <property type="match status" value="1"/>
</dbReference>
<feature type="domain" description="Heme-copper oxidase subunit III family profile" evidence="10">
    <location>
        <begin position="2"/>
        <end position="287"/>
    </location>
</feature>
<feature type="transmembrane region" description="Helical" evidence="9">
    <location>
        <begin position="266"/>
        <end position="286"/>
    </location>
</feature>
<dbReference type="InterPro" id="IPR000298">
    <property type="entry name" value="Cyt_c_oxidase-like_su3"/>
</dbReference>
<keyword evidence="5" id="KW-1278">Translocase</keyword>
<dbReference type="InterPro" id="IPR024791">
    <property type="entry name" value="Cyt_c/ubiquinol_Oxase_su3"/>
</dbReference>
<keyword evidence="6 9" id="KW-1133">Transmembrane helix</keyword>
<evidence type="ECO:0000256" key="8">
    <source>
        <dbReference type="RuleBase" id="RU003375"/>
    </source>
</evidence>
<dbReference type="EMBL" id="KP999913">
    <property type="protein sequence ID" value="AKZ29889.1"/>
    <property type="molecule type" value="Genomic_DNA"/>
</dbReference>
<comment type="function">
    <text evidence="8">Component of the cytochrome c oxidase, the last enzyme in the mitochondrial electron transport chain which drives oxidative phosphorylation. The respiratory chain contains 3 multisubunit complexes succinate dehydrogenase (complex II, CII), ubiquinol-cytochrome c oxidoreductase (cytochrome b-c1 complex, complex III, CIII) and cytochrome c oxidase (complex IV, CIV), that cooperate to transfer electrons derived from NADH and succinate to molecular oxygen, creating an electrochemical gradient over the inner membrane that drives transmembrane transport and the ATP synthase. Cytochrome c oxidase is the component of the respiratory chain that catalyzes the reduction of oxygen to water. Electrons originating from reduced cytochrome c in the intermembrane space (IMS) are transferred via the dinuclear copper A center (CU(A)) of subunit 2 and heme A of subunit 1 to the active site in subunit 1, a binuclear center (BNC) formed by heme A3 and copper B (CU(B)). The BNC reduces molecular oxygen to 2 water molecules using 4 electrons from cytochrome c in the IMS and 4 protons from the mitochondrial matrix.</text>
</comment>
<accession>A0A0R8SPR4</accession>
<keyword evidence="8 11" id="KW-0496">Mitochondrion</keyword>
<dbReference type="GO" id="GO:0004129">
    <property type="term" value="F:cytochrome-c oxidase activity"/>
    <property type="evidence" value="ECO:0007669"/>
    <property type="project" value="InterPro"/>
</dbReference>
<dbReference type="GO" id="GO:0006123">
    <property type="term" value="P:mitochondrial electron transport, cytochrome c to oxygen"/>
    <property type="evidence" value="ECO:0007669"/>
    <property type="project" value="TreeGrafter"/>
</dbReference>
<evidence type="ECO:0000256" key="4">
    <source>
        <dbReference type="ARBA" id="ARBA00022692"/>
    </source>
</evidence>
<protein>
    <recommendedName>
        <fullName evidence="3 8">Cytochrome c oxidase subunit 3</fullName>
    </recommendedName>
</protein>
<dbReference type="PANTHER" id="PTHR11403:SF7">
    <property type="entry name" value="CYTOCHROME C OXIDASE SUBUNIT 3"/>
    <property type="match status" value="1"/>
</dbReference>
<geneLocation type="mitochondrion" evidence="11"/>
<feature type="transmembrane region" description="Helical" evidence="9">
    <location>
        <begin position="39"/>
        <end position="60"/>
    </location>
</feature>
<feature type="transmembrane region" description="Helical" evidence="9">
    <location>
        <begin position="83"/>
        <end position="104"/>
    </location>
</feature>
<evidence type="ECO:0000256" key="6">
    <source>
        <dbReference type="ARBA" id="ARBA00022989"/>
    </source>
</evidence>
<dbReference type="PANTHER" id="PTHR11403">
    <property type="entry name" value="CYTOCHROME C OXIDASE SUBUNIT III"/>
    <property type="match status" value="1"/>
</dbReference>
<evidence type="ECO:0000256" key="5">
    <source>
        <dbReference type="ARBA" id="ARBA00022967"/>
    </source>
</evidence>
<dbReference type="AlphaFoldDB" id="A0A0R8SPR4"/>
<keyword evidence="4 8" id="KW-0812">Transmembrane</keyword>
<evidence type="ECO:0000256" key="2">
    <source>
        <dbReference type="ARBA" id="ARBA00010581"/>
    </source>
</evidence>
<proteinExistence type="inferred from homology"/>
<sequence>MARTGYHLVDVSPWPISASLGALGLTSSFVTYVHEGFSLLVGFFMFGSFFLLVLTAVRWWGDLIVESTFLGHHTSLVVLNLKYGFWFFVLSEAFLFVSFFWAFFNSSIGELSQQGVGHWPPVGVKSINPWKVPALNTAVLVGSGLFVNWAHGAVKAHGLSKVDEGSKVLFGKSLGVGEYWRIHGLVSLGITVLLGVFFTGLQASEYYMASFTIADSVFGSSFFILTGFHGGHVIAGTLFLIICWFRLYLYHFSYQHHHFGMYAATIYWHFVDLVWIFVYGIIYIWGH</sequence>
<evidence type="ECO:0000259" key="10">
    <source>
        <dbReference type="PROSITE" id="PS50253"/>
    </source>
</evidence>
<reference evidence="11" key="1">
    <citation type="submission" date="2015-03" db="EMBL/GenBank/DDBJ databases">
        <authorList>
            <person name="Murphy D."/>
        </authorList>
    </citation>
    <scope>NUCLEOTIDE SEQUENCE</scope>
</reference>
<dbReference type="GO" id="GO:0005739">
    <property type="term" value="C:mitochondrion"/>
    <property type="evidence" value="ECO:0007669"/>
    <property type="project" value="TreeGrafter"/>
</dbReference>
<dbReference type="PROSITE" id="PS50253">
    <property type="entry name" value="COX3"/>
    <property type="match status" value="1"/>
</dbReference>
<dbReference type="InterPro" id="IPR035973">
    <property type="entry name" value="Cyt_c_oxidase_su3-like_sf"/>
</dbReference>
<dbReference type="Gene3D" id="1.20.120.80">
    <property type="entry name" value="Cytochrome c oxidase, subunit III, four-helix bundle"/>
    <property type="match status" value="1"/>
</dbReference>
<evidence type="ECO:0000256" key="9">
    <source>
        <dbReference type="SAM" id="Phobius"/>
    </source>
</evidence>
<evidence type="ECO:0000313" key="11">
    <source>
        <dbReference type="EMBL" id="AKZ29889.1"/>
    </source>
</evidence>
<dbReference type="InterPro" id="IPR013833">
    <property type="entry name" value="Cyt_c_oxidase_su3_a-hlx"/>
</dbReference>
<comment type="similarity">
    <text evidence="2 8">Belongs to the cytochrome c oxidase subunit 3 family.</text>
</comment>
<feature type="transmembrane region" description="Helical" evidence="9">
    <location>
        <begin position="12"/>
        <end position="32"/>
    </location>
</feature>
<name>A0A0R8SPR4_9BIVA</name>
<evidence type="ECO:0000256" key="3">
    <source>
        <dbReference type="ARBA" id="ARBA00015944"/>
    </source>
</evidence>
<comment type="subcellular location">
    <subcellularLocation>
        <location evidence="1">Membrane</location>
        <topology evidence="1">Multi-pass membrane protein</topology>
    </subcellularLocation>
</comment>
<evidence type="ECO:0000256" key="7">
    <source>
        <dbReference type="ARBA" id="ARBA00023136"/>
    </source>
</evidence>
<dbReference type="Gene3D" id="1.10.287.70">
    <property type="match status" value="1"/>
</dbReference>
<evidence type="ECO:0000256" key="1">
    <source>
        <dbReference type="ARBA" id="ARBA00004141"/>
    </source>
</evidence>
<dbReference type="Pfam" id="PF00510">
    <property type="entry name" value="COX3"/>
    <property type="match status" value="2"/>
</dbReference>
<feature type="transmembrane region" description="Helical" evidence="9">
    <location>
        <begin position="182"/>
        <end position="201"/>
    </location>
</feature>
<dbReference type="InterPro" id="IPR033945">
    <property type="entry name" value="Cyt_c_oxase_su3_dom"/>
</dbReference>
<gene>
    <name evidence="11" type="primary">COX3</name>
</gene>
<dbReference type="CDD" id="cd01665">
    <property type="entry name" value="Cyt_c_Oxidase_III"/>
    <property type="match status" value="1"/>
</dbReference>
<feature type="transmembrane region" description="Helical" evidence="9">
    <location>
        <begin position="221"/>
        <end position="245"/>
    </location>
</feature>
<keyword evidence="7 9" id="KW-0472">Membrane</keyword>
<dbReference type="GO" id="GO:0016020">
    <property type="term" value="C:membrane"/>
    <property type="evidence" value="ECO:0007669"/>
    <property type="project" value="UniProtKB-SubCell"/>
</dbReference>